<protein>
    <recommendedName>
        <fullName evidence="7">S-adenosyl-L-homocysteine hydrolase NAD binding domain-containing protein</fullName>
    </recommendedName>
</protein>
<dbReference type="SUPFAM" id="SSF52283">
    <property type="entry name" value="Formate/glycerate dehydrogenase catalytic domain-like"/>
    <property type="match status" value="1"/>
</dbReference>
<dbReference type="PANTHER" id="PTHR23420:SF0">
    <property type="entry name" value="ADENOSYLHOMOCYSTEINASE"/>
    <property type="match status" value="1"/>
</dbReference>
<evidence type="ECO:0000256" key="2">
    <source>
        <dbReference type="ARBA" id="ARBA00007122"/>
    </source>
</evidence>
<evidence type="ECO:0000256" key="3">
    <source>
        <dbReference type="ARBA" id="ARBA00022563"/>
    </source>
</evidence>
<dbReference type="GO" id="GO:0006730">
    <property type="term" value="P:one-carbon metabolic process"/>
    <property type="evidence" value="ECO:0007669"/>
    <property type="project" value="UniProtKB-KW"/>
</dbReference>
<dbReference type="SUPFAM" id="SSF51735">
    <property type="entry name" value="NAD(P)-binding Rossmann-fold domains"/>
    <property type="match status" value="1"/>
</dbReference>
<dbReference type="PANTHER" id="PTHR23420">
    <property type="entry name" value="ADENOSYLHOMOCYSTEINASE"/>
    <property type="match status" value="1"/>
</dbReference>
<dbReference type="FunFam" id="3.40.50.720:FF:000004">
    <property type="entry name" value="Adenosylhomocysteinase"/>
    <property type="match status" value="1"/>
</dbReference>
<dbReference type="InterPro" id="IPR020082">
    <property type="entry name" value="S-Ado-L-homoCys_hydrolase_CS"/>
</dbReference>
<dbReference type="AlphaFoldDB" id="A0A0F9CIS9"/>
<dbReference type="SMART" id="SM00996">
    <property type="entry name" value="AdoHcyase"/>
    <property type="match status" value="1"/>
</dbReference>
<dbReference type="Pfam" id="PF00670">
    <property type="entry name" value="AdoHcyase_NAD"/>
    <property type="match status" value="1"/>
</dbReference>
<dbReference type="InterPro" id="IPR015878">
    <property type="entry name" value="Ado_hCys_hydrolase_NAD-bd"/>
</dbReference>
<dbReference type="PROSITE" id="PS00739">
    <property type="entry name" value="ADOHCYASE_2"/>
    <property type="match status" value="1"/>
</dbReference>
<comment type="caution">
    <text evidence="8">The sequence shown here is derived from an EMBL/GenBank/DDBJ whole genome shotgun (WGS) entry which is preliminary data.</text>
</comment>
<keyword evidence="3" id="KW-0554">One-carbon metabolism</keyword>
<gene>
    <name evidence="8" type="ORF">LCGC14_2318020</name>
</gene>
<sequence>MYTKALGNHKEKESDVKRMIANILPVLLLLVMAVPVLAQLPPLPDLPDPPVITVGAHNLLPNTPFQQIGFSVTGGNDVNGFNLYTQVEDGGPEAVDDWGVVGVLGPSITEVDLLTDTIFDANNAGQLDAGIFYPQFRDGNTTTLIDSVAAAALVAIHGIPVHSVRGEDDETYYRHIHSALDQRPQVTLDDGADLVATLHKERRELLEGIIGGTEETTTGVLRLRAMAADGALAYPIVAVNDADTKHLFDNRYGTGQSTIDGITRATNVLWAGKNVVLCGYGWCGRGVAMRAHGLGAKVIVTEVQPVRALEAAMDGFQVMSVAQAAPIGDIFITLTGDINVLDRHHFQAMKDGAILANSGHFNVELNIKALEEMSEAKRRIRDHVEEYRLMNGNRLYLLGEGRLINLTAAEGHPASVMDMSFANQALCVEYLATRPQRLPVDVYPVPAEIDPEVARLKLASMGITIDELTDEQRQYLSSWEEGT</sequence>
<dbReference type="GO" id="GO:0033353">
    <property type="term" value="P:S-adenosylmethionine cycle"/>
    <property type="evidence" value="ECO:0007669"/>
    <property type="project" value="TreeGrafter"/>
</dbReference>
<evidence type="ECO:0000256" key="1">
    <source>
        <dbReference type="ARBA" id="ARBA00001911"/>
    </source>
</evidence>
<organism evidence="8">
    <name type="scientific">marine sediment metagenome</name>
    <dbReference type="NCBI Taxonomy" id="412755"/>
    <lineage>
        <taxon>unclassified sequences</taxon>
        <taxon>metagenomes</taxon>
        <taxon>ecological metagenomes</taxon>
    </lineage>
</organism>
<comment type="cofactor">
    <cofactor evidence="1">
        <name>NAD(+)</name>
        <dbReference type="ChEBI" id="CHEBI:57540"/>
    </cofactor>
</comment>
<dbReference type="InterPro" id="IPR000043">
    <property type="entry name" value="Adenosylhomocysteinase-like"/>
</dbReference>
<dbReference type="Pfam" id="PF05221">
    <property type="entry name" value="AdoHcyase"/>
    <property type="match status" value="2"/>
</dbReference>
<comment type="similarity">
    <text evidence="2">Belongs to the adenosylhomocysteinase family.</text>
</comment>
<keyword evidence="4" id="KW-0378">Hydrolase</keyword>
<name>A0A0F9CIS9_9ZZZZ</name>
<dbReference type="CDD" id="cd00401">
    <property type="entry name" value="SAHH"/>
    <property type="match status" value="1"/>
</dbReference>
<proteinExistence type="inferred from homology"/>
<dbReference type="SMART" id="SM00997">
    <property type="entry name" value="AdoHcyase_NAD"/>
    <property type="match status" value="1"/>
</dbReference>
<evidence type="ECO:0000313" key="8">
    <source>
        <dbReference type="EMBL" id="KKL49188.1"/>
    </source>
</evidence>
<evidence type="ECO:0000256" key="6">
    <source>
        <dbReference type="ARBA" id="ARBA00029440"/>
    </source>
</evidence>
<feature type="domain" description="S-adenosyl-L-homocysteine hydrolase NAD binding" evidence="7">
    <location>
        <begin position="250"/>
        <end position="411"/>
    </location>
</feature>
<evidence type="ECO:0000256" key="4">
    <source>
        <dbReference type="ARBA" id="ARBA00022801"/>
    </source>
</evidence>
<keyword evidence="5" id="KW-0520">NAD</keyword>
<reference evidence="8" key="1">
    <citation type="journal article" date="2015" name="Nature">
        <title>Complex archaea that bridge the gap between prokaryotes and eukaryotes.</title>
        <authorList>
            <person name="Spang A."/>
            <person name="Saw J.H."/>
            <person name="Jorgensen S.L."/>
            <person name="Zaremba-Niedzwiedzka K."/>
            <person name="Martijn J."/>
            <person name="Lind A.E."/>
            <person name="van Eijk R."/>
            <person name="Schleper C."/>
            <person name="Guy L."/>
            <person name="Ettema T.J."/>
        </authorList>
    </citation>
    <scope>NUCLEOTIDE SEQUENCE</scope>
</reference>
<comment type="pathway">
    <text evidence="6">Amino-acid biosynthesis.</text>
</comment>
<dbReference type="Gene3D" id="3.40.50.720">
    <property type="entry name" value="NAD(P)-binding Rossmann-like Domain"/>
    <property type="match status" value="1"/>
</dbReference>
<dbReference type="InterPro" id="IPR036291">
    <property type="entry name" value="NAD(P)-bd_dom_sf"/>
</dbReference>
<dbReference type="GO" id="GO:0005829">
    <property type="term" value="C:cytosol"/>
    <property type="evidence" value="ECO:0007669"/>
    <property type="project" value="TreeGrafter"/>
</dbReference>
<dbReference type="Gene3D" id="3.40.50.1480">
    <property type="entry name" value="Adenosylhomocysteinase-like"/>
    <property type="match status" value="1"/>
</dbReference>
<evidence type="ECO:0000256" key="5">
    <source>
        <dbReference type="ARBA" id="ARBA00023027"/>
    </source>
</evidence>
<dbReference type="NCBIfam" id="TIGR00936">
    <property type="entry name" value="ahcY"/>
    <property type="match status" value="1"/>
</dbReference>
<evidence type="ECO:0000259" key="7">
    <source>
        <dbReference type="SMART" id="SM00997"/>
    </source>
</evidence>
<dbReference type="InterPro" id="IPR042172">
    <property type="entry name" value="Adenosylhomocyst_ase-like_sf"/>
</dbReference>
<dbReference type="EMBL" id="LAZR01033050">
    <property type="protein sequence ID" value="KKL49188.1"/>
    <property type="molecule type" value="Genomic_DNA"/>
</dbReference>
<dbReference type="GO" id="GO:0004013">
    <property type="term" value="F:adenosylhomocysteinase activity"/>
    <property type="evidence" value="ECO:0007669"/>
    <property type="project" value="TreeGrafter"/>
</dbReference>
<accession>A0A0F9CIS9</accession>
<dbReference type="NCBIfam" id="NF004005">
    <property type="entry name" value="PRK05476.2-3"/>
    <property type="match status" value="1"/>
</dbReference>